<evidence type="ECO:0000256" key="1">
    <source>
        <dbReference type="ARBA" id="ARBA00001933"/>
    </source>
</evidence>
<keyword evidence="4" id="KW-0808">Transferase</keyword>
<dbReference type="SUPFAM" id="SSF53383">
    <property type="entry name" value="PLP-dependent transferases"/>
    <property type="match status" value="1"/>
</dbReference>
<accession>A0ABY4EBL4</accession>
<reference evidence="7" key="2">
    <citation type="journal article" date="2022" name="Res Sq">
        <title>Evolution of multicellular longitudinally dividing oral cavity symbionts (Neisseriaceae).</title>
        <authorList>
            <person name="Nyongesa S."/>
            <person name="Weber P."/>
            <person name="Bernet E."/>
            <person name="Pullido F."/>
            <person name="Nieckarz M."/>
            <person name="Delaby M."/>
            <person name="Nieves C."/>
            <person name="Viehboeck T."/>
            <person name="Krause N."/>
            <person name="Rivera-Millot A."/>
            <person name="Nakamura A."/>
            <person name="Vischer N."/>
            <person name="VanNieuwenhze M."/>
            <person name="Brun Y."/>
            <person name="Cava F."/>
            <person name="Bulgheresi S."/>
            <person name="Veyrier F."/>
        </authorList>
    </citation>
    <scope>NUCLEOTIDE SEQUENCE</scope>
    <source>
        <strain evidence="7">SAG 1488-6</strain>
    </source>
</reference>
<proteinExistence type="predicted"/>
<dbReference type="PANTHER" id="PTHR42790">
    <property type="entry name" value="AMINOTRANSFERASE"/>
    <property type="match status" value="1"/>
</dbReference>
<dbReference type="CDD" id="cd00609">
    <property type="entry name" value="AAT_like"/>
    <property type="match status" value="1"/>
</dbReference>
<evidence type="ECO:0000256" key="5">
    <source>
        <dbReference type="ARBA" id="ARBA00022898"/>
    </source>
</evidence>
<dbReference type="Gene3D" id="3.90.1150.10">
    <property type="entry name" value="Aspartate Aminotransferase, domain 1"/>
    <property type="match status" value="1"/>
</dbReference>
<evidence type="ECO:0000256" key="2">
    <source>
        <dbReference type="ARBA" id="ARBA00021531"/>
    </source>
</evidence>
<evidence type="ECO:0000259" key="6">
    <source>
        <dbReference type="Pfam" id="PF00155"/>
    </source>
</evidence>
<gene>
    <name evidence="7" type="ORF">LVJ81_03675</name>
</gene>
<feature type="domain" description="Aminotransferase class I/classII large" evidence="6">
    <location>
        <begin position="43"/>
        <end position="383"/>
    </location>
</feature>
<dbReference type="InterPro" id="IPR015422">
    <property type="entry name" value="PyrdxlP-dep_Trfase_small"/>
</dbReference>
<evidence type="ECO:0000256" key="4">
    <source>
        <dbReference type="ARBA" id="ARBA00022679"/>
    </source>
</evidence>
<dbReference type="InterPro" id="IPR015421">
    <property type="entry name" value="PyrdxlP-dep_Trfase_major"/>
</dbReference>
<dbReference type="GO" id="GO:0008483">
    <property type="term" value="F:transaminase activity"/>
    <property type="evidence" value="ECO:0007669"/>
    <property type="project" value="UniProtKB-KW"/>
</dbReference>
<evidence type="ECO:0000256" key="3">
    <source>
        <dbReference type="ARBA" id="ARBA00022576"/>
    </source>
</evidence>
<evidence type="ECO:0000313" key="8">
    <source>
        <dbReference type="Proteomes" id="UP000832034"/>
    </source>
</evidence>
<dbReference type="RefSeq" id="WP_019958741.1">
    <property type="nucleotide sequence ID" value="NZ_CP091512.1"/>
</dbReference>
<protein>
    <recommendedName>
        <fullName evidence="2">Putative 8-amino-7-oxononanoate synthase</fullName>
    </recommendedName>
</protein>
<dbReference type="Pfam" id="PF00155">
    <property type="entry name" value="Aminotran_1_2"/>
    <property type="match status" value="1"/>
</dbReference>
<dbReference type="InterPro" id="IPR004839">
    <property type="entry name" value="Aminotransferase_I/II_large"/>
</dbReference>
<dbReference type="EMBL" id="CP091512">
    <property type="protein sequence ID" value="UOO93143.1"/>
    <property type="molecule type" value="Genomic_DNA"/>
</dbReference>
<name>A0ABY4EBL4_VITST</name>
<comment type="cofactor">
    <cofactor evidence="1">
        <name>pyridoxal 5'-phosphate</name>
        <dbReference type="ChEBI" id="CHEBI:597326"/>
    </cofactor>
</comment>
<evidence type="ECO:0000313" key="7">
    <source>
        <dbReference type="EMBL" id="UOO93143.1"/>
    </source>
</evidence>
<organism evidence="7 8">
    <name type="scientific">Vitreoscilla stercoraria</name>
    <dbReference type="NCBI Taxonomy" id="61"/>
    <lineage>
        <taxon>Bacteria</taxon>
        <taxon>Pseudomonadati</taxon>
        <taxon>Pseudomonadota</taxon>
        <taxon>Betaproteobacteria</taxon>
        <taxon>Neisseriales</taxon>
        <taxon>Neisseriaceae</taxon>
        <taxon>Vitreoscilla</taxon>
    </lineage>
</organism>
<keyword evidence="8" id="KW-1185">Reference proteome</keyword>
<dbReference type="InterPro" id="IPR050859">
    <property type="entry name" value="Class-I_PLP-dep_aminotransf"/>
</dbReference>
<keyword evidence="3 7" id="KW-0032">Aminotransferase</keyword>
<sequence length="404" mass="45052">MNYRFSDASNNTPKSFIREILKLTQSEDIISFAGGLPNKTFFPVKALQEASDKVLANDGANSLQYSTTEGYLPLREMIAARYAARGVNVDVNRILITTGSQQALDLLGKVFLNKNDYVCLERPSYLGAIQAFQMFQPRFQEVDLSQDGIDLPALEQEMQRTDAKFFYGIPNFQNPTGLTYSLQSRQALGEYLQRSGNVMVEDDPYGELRFIGEHLPNVYAFAPDNVVLLGSFSKVCAPGLRLGWMVANPAIMERLVTAKQASDLHTPIFNQRIMAQYMQDNPLDEHIQTIRDAYFEQRMAMVEALHEYMPEGVTFTEPEGGMFLWISLPKNCPAMTLFPIAVKHKVAFVPGEPFSTEGNTSYDIRLSFCGADAATIKLGVQRLATAISELTSANTSNNNQTVTI</sequence>
<dbReference type="InterPro" id="IPR015424">
    <property type="entry name" value="PyrdxlP-dep_Trfase"/>
</dbReference>
<dbReference type="Proteomes" id="UP000832034">
    <property type="component" value="Chromosome"/>
</dbReference>
<dbReference type="Gene3D" id="3.40.640.10">
    <property type="entry name" value="Type I PLP-dependent aspartate aminotransferase-like (Major domain)"/>
    <property type="match status" value="1"/>
</dbReference>
<dbReference type="PANTHER" id="PTHR42790:SF19">
    <property type="entry name" value="KYNURENINE_ALPHA-AMINOADIPATE AMINOTRANSFERASE, MITOCHONDRIAL"/>
    <property type="match status" value="1"/>
</dbReference>
<reference evidence="7" key="1">
    <citation type="submission" date="2021-12" db="EMBL/GenBank/DDBJ databases">
        <authorList>
            <person name="Veyrier F.J."/>
        </authorList>
    </citation>
    <scope>NUCLEOTIDE SEQUENCE</scope>
    <source>
        <strain evidence="7">SAG 1488-6</strain>
    </source>
</reference>
<keyword evidence="5" id="KW-0663">Pyridoxal phosphate</keyword>